<accession>A0A0A8XN18</accession>
<reference evidence="2" key="2">
    <citation type="journal article" date="2015" name="Data Brief">
        <title>Shoot transcriptome of the giant reed, Arundo donax.</title>
        <authorList>
            <person name="Barrero R.A."/>
            <person name="Guerrero F.D."/>
            <person name="Moolhuijzen P."/>
            <person name="Goolsby J.A."/>
            <person name="Tidwell J."/>
            <person name="Bellgard S.E."/>
            <person name="Bellgard M.I."/>
        </authorList>
    </citation>
    <scope>NUCLEOTIDE SEQUENCE</scope>
    <source>
        <tissue evidence="2">Shoot tissue taken approximately 20 cm above the soil surface</tissue>
    </source>
</reference>
<evidence type="ECO:0000313" key="2">
    <source>
        <dbReference type="EMBL" id="JAD14511.1"/>
    </source>
</evidence>
<feature type="compositionally biased region" description="Pro residues" evidence="1">
    <location>
        <begin position="38"/>
        <end position="51"/>
    </location>
</feature>
<proteinExistence type="predicted"/>
<name>A0A0A8XN18_ARUDO</name>
<dbReference type="AlphaFoldDB" id="A0A0A8XN18"/>
<protein>
    <submittedName>
        <fullName evidence="2">RPT6A</fullName>
    </submittedName>
</protein>
<reference evidence="2" key="1">
    <citation type="submission" date="2014-09" db="EMBL/GenBank/DDBJ databases">
        <authorList>
            <person name="Magalhaes I.L.F."/>
            <person name="Oliveira U."/>
            <person name="Santos F.R."/>
            <person name="Vidigal T.H.D.A."/>
            <person name="Brescovit A.D."/>
            <person name="Santos A.J."/>
        </authorList>
    </citation>
    <scope>NUCLEOTIDE SEQUENCE</scope>
    <source>
        <tissue evidence="2">Shoot tissue taken approximately 20 cm above the soil surface</tissue>
    </source>
</reference>
<dbReference type="EMBL" id="GBRH01283384">
    <property type="protein sequence ID" value="JAD14511.1"/>
    <property type="molecule type" value="Transcribed_RNA"/>
</dbReference>
<evidence type="ECO:0000256" key="1">
    <source>
        <dbReference type="SAM" id="MobiDB-lite"/>
    </source>
</evidence>
<feature type="region of interest" description="Disordered" evidence="1">
    <location>
        <begin position="27"/>
        <end position="51"/>
    </location>
</feature>
<organism evidence="2">
    <name type="scientific">Arundo donax</name>
    <name type="common">Giant reed</name>
    <name type="synonym">Donax arundinaceus</name>
    <dbReference type="NCBI Taxonomy" id="35708"/>
    <lineage>
        <taxon>Eukaryota</taxon>
        <taxon>Viridiplantae</taxon>
        <taxon>Streptophyta</taxon>
        <taxon>Embryophyta</taxon>
        <taxon>Tracheophyta</taxon>
        <taxon>Spermatophyta</taxon>
        <taxon>Magnoliopsida</taxon>
        <taxon>Liliopsida</taxon>
        <taxon>Poales</taxon>
        <taxon>Poaceae</taxon>
        <taxon>PACMAD clade</taxon>
        <taxon>Arundinoideae</taxon>
        <taxon>Arundineae</taxon>
        <taxon>Arundo</taxon>
    </lineage>
</organism>
<sequence>MPQLASAVSTWQWRLGCCRDVSFTSRASAGTCSSPYPSSSPSPLPSRNPPE</sequence>